<dbReference type="EMBL" id="JAHLEM010000162">
    <property type="protein sequence ID" value="MBU3865551.1"/>
    <property type="molecule type" value="Genomic_DNA"/>
</dbReference>
<dbReference type="Proteomes" id="UP000720508">
    <property type="component" value="Unassembled WGS sequence"/>
</dbReference>
<keyword evidence="3" id="KW-1185">Reference proteome</keyword>
<organism evidence="2 3">
    <name type="scientific">Streptomyces niphimycinicus</name>
    <dbReference type="NCBI Taxonomy" id="2842201"/>
    <lineage>
        <taxon>Bacteria</taxon>
        <taxon>Bacillati</taxon>
        <taxon>Actinomycetota</taxon>
        <taxon>Actinomycetes</taxon>
        <taxon>Kitasatosporales</taxon>
        <taxon>Streptomycetaceae</taxon>
        <taxon>Streptomyces</taxon>
    </lineage>
</organism>
<feature type="compositionally biased region" description="Basic and acidic residues" evidence="1">
    <location>
        <begin position="1"/>
        <end position="11"/>
    </location>
</feature>
<accession>A0ABS6CF73</accession>
<feature type="compositionally biased region" description="Basic and acidic residues" evidence="1">
    <location>
        <begin position="25"/>
        <end position="34"/>
    </location>
</feature>
<dbReference type="RefSeq" id="WP_216342617.1">
    <property type="nucleotide sequence ID" value="NZ_JAHLEM010000162.1"/>
</dbReference>
<protein>
    <submittedName>
        <fullName evidence="2">Uncharacterized protein</fullName>
    </submittedName>
</protein>
<evidence type="ECO:0000256" key="1">
    <source>
        <dbReference type="SAM" id="MobiDB-lite"/>
    </source>
</evidence>
<name>A0ABS6CF73_9ACTN</name>
<evidence type="ECO:0000313" key="2">
    <source>
        <dbReference type="EMBL" id="MBU3865551.1"/>
    </source>
</evidence>
<comment type="caution">
    <text evidence="2">The sequence shown here is derived from an EMBL/GenBank/DDBJ whole genome shotgun (WGS) entry which is preliminary data.</text>
</comment>
<reference evidence="2 3" key="1">
    <citation type="submission" date="2021-06" db="EMBL/GenBank/DDBJ databases">
        <authorList>
            <person name="Pan X."/>
        </authorList>
    </citation>
    <scope>NUCLEOTIDE SEQUENCE [LARGE SCALE GENOMIC DNA]</scope>
    <source>
        <strain evidence="2 3">4503</strain>
    </source>
</reference>
<evidence type="ECO:0000313" key="3">
    <source>
        <dbReference type="Proteomes" id="UP000720508"/>
    </source>
</evidence>
<gene>
    <name evidence="2" type="ORF">KN815_16135</name>
</gene>
<sequence>MSNTYDWRDSSDSDLSQGMEMATEAAREARQTGDKQREAAFHNDLNTMIDRAEERGWFGRRRS</sequence>
<proteinExistence type="predicted"/>
<feature type="region of interest" description="Disordered" evidence="1">
    <location>
        <begin position="1"/>
        <end position="34"/>
    </location>
</feature>